<evidence type="ECO:0000313" key="2">
    <source>
        <dbReference type="EMBL" id="JAG20086.1"/>
    </source>
</evidence>
<feature type="region of interest" description="Disordered" evidence="1">
    <location>
        <begin position="75"/>
        <end position="114"/>
    </location>
</feature>
<reference evidence="2" key="2">
    <citation type="submission" date="2014-07" db="EMBL/GenBank/DDBJ databases">
        <authorList>
            <person name="Hull J."/>
        </authorList>
    </citation>
    <scope>NUCLEOTIDE SEQUENCE</scope>
</reference>
<organism evidence="2">
    <name type="scientific">Lygus hesperus</name>
    <name type="common">Western plant bug</name>
    <dbReference type="NCBI Taxonomy" id="30085"/>
    <lineage>
        <taxon>Eukaryota</taxon>
        <taxon>Metazoa</taxon>
        <taxon>Ecdysozoa</taxon>
        <taxon>Arthropoda</taxon>
        <taxon>Hexapoda</taxon>
        <taxon>Insecta</taxon>
        <taxon>Pterygota</taxon>
        <taxon>Neoptera</taxon>
        <taxon>Paraneoptera</taxon>
        <taxon>Hemiptera</taxon>
        <taxon>Heteroptera</taxon>
        <taxon>Panheteroptera</taxon>
        <taxon>Cimicomorpha</taxon>
        <taxon>Miridae</taxon>
        <taxon>Mirini</taxon>
        <taxon>Lygus</taxon>
    </lineage>
</organism>
<gene>
    <name evidence="2" type="ORF">CM83_12802</name>
</gene>
<reference evidence="2" key="1">
    <citation type="journal article" date="2014" name="PLoS ONE">
        <title>Transcriptome-Based Identification of ABC Transporters in the Western Tarnished Plant Bug Lygus hesperus.</title>
        <authorList>
            <person name="Hull J.J."/>
            <person name="Chaney K."/>
            <person name="Geib S.M."/>
            <person name="Fabrick J.A."/>
            <person name="Brent C.S."/>
            <person name="Walsh D."/>
            <person name="Lavine L.C."/>
        </authorList>
    </citation>
    <scope>NUCLEOTIDE SEQUENCE</scope>
</reference>
<evidence type="ECO:0000256" key="1">
    <source>
        <dbReference type="SAM" id="MobiDB-lite"/>
    </source>
</evidence>
<dbReference type="EMBL" id="GBHO01023518">
    <property type="protein sequence ID" value="JAG20086.1"/>
    <property type="molecule type" value="Transcribed_RNA"/>
</dbReference>
<proteinExistence type="predicted"/>
<name>A0A0A9XKC1_LYGHE</name>
<dbReference type="AlphaFoldDB" id="A0A0A9XKC1"/>
<protein>
    <submittedName>
        <fullName evidence="2">Uncharacterized protein</fullName>
    </submittedName>
</protein>
<accession>A0A0A9XKC1</accession>
<feature type="non-terminal residue" evidence="2">
    <location>
        <position position="1"/>
    </location>
</feature>
<sequence>LLRNEQHLMNVPQLAPLIRMLKRQSKHPGEPSPVVPTAAAVVGDNVLRNLPQQPASTSHAAIPCAAIRIMNSMLGPRDSKEVFDSETETEREDRDDNAITSTSRAEDDWENEPV</sequence>